<gene>
    <name evidence="3" type="ORF">ANI01nite_17560</name>
</gene>
<keyword evidence="2" id="KW-1133">Transmembrane helix</keyword>
<name>A0ABQ0RL76_GLUNI</name>
<evidence type="ECO:0008006" key="5">
    <source>
        <dbReference type="Google" id="ProtNLM"/>
    </source>
</evidence>
<evidence type="ECO:0000256" key="1">
    <source>
        <dbReference type="SAM" id="MobiDB-lite"/>
    </source>
</evidence>
<sequence>MTEKTPTSSPRSDRQARRAPGWIAPTLAGAVAVAVTWGIGSTLFHGALVEHGLPEQVSEASADQRTMWEQGAKLADLASQAQALAKLAPEENASQLSALATSLSQGSALLGELRFHDQEPAALPQRYSPDALVALATNVANASAQMPAFEEPSLPRDSKLAEIAFQINLDARRAVASSGDERDHGLALPLSKVAGEEKQNDQLVACLPHADLLDPAMEITGAQDIEPTAVARALDRGYALDFLLQLTAARGAESAEDAIEDRRSELGNQLRGLRDVVDDRCADLREPAYALPEGGLEELTTLSAAAEEDFAEALVVAAGNTDGAAGLEISALAFQALRELHGSSSDYRLLETVESKK</sequence>
<protein>
    <recommendedName>
        <fullName evidence="5">DUF4439 domain-containing protein</fullName>
    </recommendedName>
</protein>
<reference evidence="3 4" key="1">
    <citation type="submission" date="2019-06" db="EMBL/GenBank/DDBJ databases">
        <title>Whole genome shotgun sequence of Glutamicibacter nicotianae NBRC 14234.</title>
        <authorList>
            <person name="Hosoyama A."/>
            <person name="Uohara A."/>
            <person name="Ohji S."/>
            <person name="Ichikawa N."/>
        </authorList>
    </citation>
    <scope>NUCLEOTIDE SEQUENCE [LARGE SCALE GENOMIC DNA]</scope>
    <source>
        <strain evidence="3 4">NBRC 14234</strain>
    </source>
</reference>
<accession>A0ABQ0RL76</accession>
<feature type="transmembrane region" description="Helical" evidence="2">
    <location>
        <begin position="21"/>
        <end position="40"/>
    </location>
</feature>
<comment type="caution">
    <text evidence="3">The sequence shown here is derived from an EMBL/GenBank/DDBJ whole genome shotgun (WGS) entry which is preliminary data.</text>
</comment>
<feature type="region of interest" description="Disordered" evidence="1">
    <location>
        <begin position="1"/>
        <end position="20"/>
    </location>
</feature>
<dbReference type="RefSeq" id="WP_141357445.1">
    <property type="nucleotide sequence ID" value="NZ_BAAAWM010000001.1"/>
</dbReference>
<keyword evidence="2" id="KW-0812">Transmembrane</keyword>
<keyword evidence="4" id="KW-1185">Reference proteome</keyword>
<proteinExistence type="predicted"/>
<keyword evidence="2" id="KW-0472">Membrane</keyword>
<feature type="compositionally biased region" description="Polar residues" evidence="1">
    <location>
        <begin position="1"/>
        <end position="10"/>
    </location>
</feature>
<evidence type="ECO:0000256" key="2">
    <source>
        <dbReference type="SAM" id="Phobius"/>
    </source>
</evidence>
<evidence type="ECO:0000313" key="4">
    <source>
        <dbReference type="Proteomes" id="UP000316242"/>
    </source>
</evidence>
<dbReference type="EMBL" id="BJNE01000006">
    <property type="protein sequence ID" value="GEC12553.1"/>
    <property type="molecule type" value="Genomic_DNA"/>
</dbReference>
<dbReference type="Proteomes" id="UP000316242">
    <property type="component" value="Unassembled WGS sequence"/>
</dbReference>
<evidence type="ECO:0000313" key="3">
    <source>
        <dbReference type="EMBL" id="GEC12553.1"/>
    </source>
</evidence>
<organism evidence="3 4">
    <name type="scientific">Glutamicibacter nicotianae</name>
    <name type="common">Arthrobacter nicotianae</name>
    <dbReference type="NCBI Taxonomy" id="37929"/>
    <lineage>
        <taxon>Bacteria</taxon>
        <taxon>Bacillati</taxon>
        <taxon>Actinomycetota</taxon>
        <taxon>Actinomycetes</taxon>
        <taxon>Micrococcales</taxon>
        <taxon>Micrococcaceae</taxon>
        <taxon>Glutamicibacter</taxon>
    </lineage>
</organism>